<proteinExistence type="predicted"/>
<dbReference type="AntiFam" id="ANF00012">
    <property type="entry name" value="tRNA translation"/>
</dbReference>
<sequence>MLLSRNGAPTRTRTADLLITNQLLYQLSYRGKRCELLTVITDDPAQSEL</sequence>
<evidence type="ECO:0000313" key="1">
    <source>
        <dbReference type="EMBL" id="ADI20495.1"/>
    </source>
</evidence>
<reference evidence="1" key="1">
    <citation type="journal article" date="2011" name="Environ. Microbiol.">
        <title>Time-series analyses of Monterey Bay coastal microbial picoplankton using a 'genome proxy' microarray.</title>
        <authorList>
            <person name="Rich V.I."/>
            <person name="Pham V.D."/>
            <person name="Eppley J."/>
            <person name="Shi Y."/>
            <person name="DeLong E.F."/>
        </authorList>
    </citation>
    <scope>NUCLEOTIDE SEQUENCE</scope>
</reference>
<organism evidence="1">
    <name type="scientific">uncultured alpha proteobacterium EB080_L58F04</name>
    <dbReference type="NCBI Taxonomy" id="710798"/>
    <lineage>
        <taxon>Bacteria</taxon>
        <taxon>Pseudomonadati</taxon>
        <taxon>Pseudomonadota</taxon>
        <taxon>Alphaproteobacteria</taxon>
        <taxon>environmental samples</taxon>
    </lineage>
</organism>
<dbReference type="AlphaFoldDB" id="E0Y1F4"/>
<name>E0Y1F4_9PROT</name>
<protein>
    <submittedName>
        <fullName evidence="1">Uncharacterized protein</fullName>
    </submittedName>
</protein>
<accession>E0Y1F4</accession>
<dbReference type="EMBL" id="GU474942">
    <property type="protein sequence ID" value="ADI20495.1"/>
    <property type="molecule type" value="Genomic_DNA"/>
</dbReference>